<protein>
    <submittedName>
        <fullName evidence="1">Uncharacterized protein</fullName>
    </submittedName>
</protein>
<reference evidence="1" key="1">
    <citation type="submission" date="2018-10" db="EMBL/GenBank/DDBJ databases">
        <title>Hidden diversity of soil giant viruses.</title>
        <authorList>
            <person name="Schulz F."/>
            <person name="Alteio L."/>
            <person name="Goudeau D."/>
            <person name="Ryan E.M."/>
            <person name="Malmstrom R.R."/>
            <person name="Blanchard J."/>
            <person name="Woyke T."/>
        </authorList>
    </citation>
    <scope>NUCLEOTIDE SEQUENCE</scope>
    <source>
        <strain evidence="1">GAV1</strain>
    </source>
</reference>
<sequence length="106" mass="11729">MKVITILFAAMLLSSAFVQTDSVTGIIIKKVIKPVIRKIKNVANTVINHAATSIAIDEAHIQTKKWIDKVSKTSSAIPKPSAWCERITNEKKHNTTGYKCKAPRMP</sequence>
<proteinExistence type="predicted"/>
<dbReference type="EMBL" id="MK072212">
    <property type="protein sequence ID" value="AYV80189.1"/>
    <property type="molecule type" value="Genomic_DNA"/>
</dbReference>
<accession>A0A3G4ZZ67</accession>
<dbReference type="EMBL" id="MK072212">
    <property type="protein sequence ID" value="AYV80172.1"/>
    <property type="molecule type" value="Genomic_DNA"/>
</dbReference>
<evidence type="ECO:0000313" key="2">
    <source>
        <dbReference type="EMBL" id="AYV80189.1"/>
    </source>
</evidence>
<organism evidence="1">
    <name type="scientific">Gaeavirus sp</name>
    <dbReference type="NCBI Taxonomy" id="2487767"/>
    <lineage>
        <taxon>Viruses</taxon>
        <taxon>Varidnaviria</taxon>
        <taxon>Bamfordvirae</taxon>
        <taxon>Nucleocytoviricota</taxon>
        <taxon>Megaviricetes</taxon>
        <taxon>Imitervirales</taxon>
        <taxon>Mimiviridae</taxon>
        <taxon>Klosneuvirinae</taxon>
    </lineage>
</organism>
<evidence type="ECO:0000313" key="1">
    <source>
        <dbReference type="EMBL" id="AYV80172.1"/>
    </source>
</evidence>
<name>A0A3G4ZZ67_9VIRU</name>
<gene>
    <name evidence="2" type="ORF">Gaeavirus14_19</name>
    <name evidence="1" type="ORF">Gaeavirus14_2</name>
</gene>